<keyword evidence="2" id="KW-1185">Reference proteome</keyword>
<name>A0A7W7RPA2_9ACTN</name>
<evidence type="ECO:0000313" key="1">
    <source>
        <dbReference type="EMBL" id="MBB4935679.1"/>
    </source>
</evidence>
<evidence type="ECO:0000313" key="2">
    <source>
        <dbReference type="Proteomes" id="UP000523007"/>
    </source>
</evidence>
<dbReference type="RefSeq" id="WP_184585448.1">
    <property type="nucleotide sequence ID" value="NZ_JACHJT010000003.1"/>
</dbReference>
<protein>
    <recommendedName>
        <fullName evidence="3">Restriction endonuclease</fullName>
    </recommendedName>
</protein>
<proteinExistence type="predicted"/>
<comment type="caution">
    <text evidence="1">The sequence shown here is derived from an EMBL/GenBank/DDBJ whole genome shotgun (WGS) entry which is preliminary data.</text>
</comment>
<dbReference type="AlphaFoldDB" id="A0A7W7RPA2"/>
<sequence>MSRSKDIGTVAETAVVRYLQAHGWPSAERRALAGEHDLGDITGCPGLVWEVKSGRAAENAGDGLINDWLAETVQERVAARADVGVLVTKRAGYGPARAASWWAHLTIGGLRPLLGVPSPVDAVCAEPIRMHLSTAVGVLRAAGYGDPVAELEVSAR</sequence>
<gene>
    <name evidence="1" type="ORF">F4561_006588</name>
</gene>
<dbReference type="Proteomes" id="UP000523007">
    <property type="component" value="Unassembled WGS sequence"/>
</dbReference>
<evidence type="ECO:0008006" key="3">
    <source>
        <dbReference type="Google" id="ProtNLM"/>
    </source>
</evidence>
<reference evidence="1 2" key="1">
    <citation type="submission" date="2020-08" db="EMBL/GenBank/DDBJ databases">
        <title>Sequencing the genomes of 1000 actinobacteria strains.</title>
        <authorList>
            <person name="Klenk H.-P."/>
        </authorList>
    </citation>
    <scope>NUCLEOTIDE SEQUENCE [LARGE SCALE GENOMIC DNA]</scope>
    <source>
        <strain evidence="1 2">DSM 102030</strain>
    </source>
</reference>
<organism evidence="1 2">
    <name type="scientific">Lipingzhangella halophila</name>
    <dbReference type="NCBI Taxonomy" id="1783352"/>
    <lineage>
        <taxon>Bacteria</taxon>
        <taxon>Bacillati</taxon>
        <taxon>Actinomycetota</taxon>
        <taxon>Actinomycetes</taxon>
        <taxon>Streptosporangiales</taxon>
        <taxon>Nocardiopsidaceae</taxon>
        <taxon>Lipingzhangella</taxon>
    </lineage>
</organism>
<accession>A0A7W7RPA2</accession>
<dbReference type="EMBL" id="JACHJT010000003">
    <property type="protein sequence ID" value="MBB4935679.1"/>
    <property type="molecule type" value="Genomic_DNA"/>
</dbReference>